<dbReference type="InterPro" id="IPR006311">
    <property type="entry name" value="TAT_signal"/>
</dbReference>
<organism evidence="3 4">
    <name type="scientific">Qipengyuania psychrotolerans</name>
    <dbReference type="NCBI Taxonomy" id="2867238"/>
    <lineage>
        <taxon>Bacteria</taxon>
        <taxon>Pseudomonadati</taxon>
        <taxon>Pseudomonadota</taxon>
        <taxon>Alphaproteobacteria</taxon>
        <taxon>Sphingomonadales</taxon>
        <taxon>Erythrobacteraceae</taxon>
        <taxon>Qipengyuania</taxon>
    </lineage>
</organism>
<dbReference type="GO" id="GO:0016787">
    <property type="term" value="F:hydrolase activity"/>
    <property type="evidence" value="ECO:0007669"/>
    <property type="project" value="UniProtKB-KW"/>
</dbReference>
<evidence type="ECO:0000313" key="3">
    <source>
        <dbReference type="EMBL" id="QZD86075.1"/>
    </source>
</evidence>
<accession>A0ABX8ZAQ1</accession>
<sequence length="356" mass="37581">MGQNDVPKSSRRAVREARAAARRQFAKRAAVLATAVALPTAAAQGVWPGFASAMGLAENNEYVEPMPFEIAGQSFPGSAFYYLDQPPRPVFDIEELRASEGDLETAKFTEKFGAGATAKAFQSSGTGIDKARALKCLSMAVYYEAASESQAGQEAVAQVVLNRVAHPAYPSSICGVVFQGSERTTGCQFTFTCDGSLRREPSRSGWARAQSVALASLSGKVFAPAGLATHYHTHAVNPYWASSLDLIGSIGAHRFYRWKGSAGRAAAFTNSYAGREPLALPNTRTEATVPSQASIVAEPPPPPNAVIEISPASAPKVGGNAEAAPAGPPQSGDVKPEFRNSGRWLREPGAPKKPTQ</sequence>
<reference evidence="3 4" key="1">
    <citation type="submission" date="2021-08" db="EMBL/GenBank/DDBJ databases">
        <title>Comparative Genomics Analysis of the Genus Qipengyuania Reveals Extensive Genetic Diversity and Metabolic Versatility, Including the Description of Fifteen Novel Species.</title>
        <authorList>
            <person name="Liu Y."/>
        </authorList>
    </citation>
    <scope>NUCLEOTIDE SEQUENCE [LARGE SCALE GENOMIC DNA]</scope>
    <source>
        <strain evidence="3 4">1XM2-8</strain>
    </source>
</reference>
<keyword evidence="4" id="KW-1185">Reference proteome</keyword>
<evidence type="ECO:0000259" key="2">
    <source>
        <dbReference type="Pfam" id="PF07486"/>
    </source>
</evidence>
<feature type="region of interest" description="Disordered" evidence="1">
    <location>
        <begin position="289"/>
        <end position="356"/>
    </location>
</feature>
<protein>
    <submittedName>
        <fullName evidence="3">Cell wall hydrolase</fullName>
    </submittedName>
</protein>
<dbReference type="Pfam" id="PF07486">
    <property type="entry name" value="Hydrolase_2"/>
    <property type="match status" value="1"/>
</dbReference>
<feature type="compositionally biased region" description="Basic and acidic residues" evidence="1">
    <location>
        <begin position="334"/>
        <end position="350"/>
    </location>
</feature>
<dbReference type="Proteomes" id="UP000824280">
    <property type="component" value="Chromosome"/>
</dbReference>
<proteinExistence type="predicted"/>
<name>A0ABX8ZAQ1_9SPHN</name>
<gene>
    <name evidence="3" type="ORF">K3166_07230</name>
</gene>
<dbReference type="EMBL" id="CP081297">
    <property type="protein sequence ID" value="QZD86075.1"/>
    <property type="molecule type" value="Genomic_DNA"/>
</dbReference>
<feature type="domain" description="Cell wall hydrolase SleB" evidence="2">
    <location>
        <begin position="147"/>
        <end position="256"/>
    </location>
</feature>
<dbReference type="InterPro" id="IPR042047">
    <property type="entry name" value="SleB_dom1"/>
</dbReference>
<dbReference type="InterPro" id="IPR011105">
    <property type="entry name" value="Cell_wall_hydrolase_SleB"/>
</dbReference>
<dbReference type="PROSITE" id="PS51318">
    <property type="entry name" value="TAT"/>
    <property type="match status" value="1"/>
</dbReference>
<keyword evidence="3" id="KW-0378">Hydrolase</keyword>
<evidence type="ECO:0000313" key="4">
    <source>
        <dbReference type="Proteomes" id="UP000824280"/>
    </source>
</evidence>
<dbReference type="Gene3D" id="1.10.10.2520">
    <property type="entry name" value="Cell wall hydrolase SleB, domain 1"/>
    <property type="match status" value="1"/>
</dbReference>
<evidence type="ECO:0000256" key="1">
    <source>
        <dbReference type="SAM" id="MobiDB-lite"/>
    </source>
</evidence>